<dbReference type="GO" id="GO:0005576">
    <property type="term" value="C:extracellular region"/>
    <property type="evidence" value="ECO:0007669"/>
    <property type="project" value="TreeGrafter"/>
</dbReference>
<dbReference type="InterPro" id="IPR041280">
    <property type="entry name" value="Big_10"/>
</dbReference>
<keyword evidence="7" id="KW-0472">Membrane</keyword>
<dbReference type="EMBL" id="QEEZ01000003">
    <property type="protein sequence ID" value="PWC02409.1"/>
    <property type="molecule type" value="Genomic_DNA"/>
</dbReference>
<dbReference type="Gene3D" id="2.60.40.3780">
    <property type="match status" value="1"/>
</dbReference>
<evidence type="ECO:0000313" key="17">
    <source>
        <dbReference type="Proteomes" id="UP000244989"/>
    </source>
</evidence>
<name>A0A2U1T8U6_9CORY</name>
<evidence type="ECO:0000256" key="1">
    <source>
        <dbReference type="ARBA" id="ARBA00004752"/>
    </source>
</evidence>
<evidence type="ECO:0000256" key="9">
    <source>
        <dbReference type="ARBA" id="ARBA00023288"/>
    </source>
</evidence>
<evidence type="ECO:0000259" key="15">
    <source>
        <dbReference type="PROSITE" id="PS52029"/>
    </source>
</evidence>
<dbReference type="GO" id="GO:0018104">
    <property type="term" value="P:peptidoglycan-protein cross-linking"/>
    <property type="evidence" value="ECO:0007669"/>
    <property type="project" value="TreeGrafter"/>
</dbReference>
<dbReference type="Gene3D" id="2.40.440.10">
    <property type="entry name" value="L,D-transpeptidase catalytic domain-like"/>
    <property type="match status" value="1"/>
</dbReference>
<dbReference type="UniPathway" id="UPA00219"/>
<dbReference type="InterPro" id="IPR038063">
    <property type="entry name" value="Transpep_catalytic_dom"/>
</dbReference>
<accession>A0A2U1T8U6</accession>
<feature type="active site" description="Proton donor/acceptor" evidence="13">
    <location>
        <position position="334"/>
    </location>
</feature>
<keyword evidence="9" id="KW-0449">Lipoprotein</keyword>
<dbReference type="Pfam" id="PF17964">
    <property type="entry name" value="Big_10"/>
    <property type="match status" value="1"/>
</dbReference>
<evidence type="ECO:0000256" key="7">
    <source>
        <dbReference type="ARBA" id="ARBA00023136"/>
    </source>
</evidence>
<evidence type="ECO:0000256" key="11">
    <source>
        <dbReference type="ARBA" id="ARBA00023316"/>
    </source>
</evidence>
<organism evidence="16 17">
    <name type="scientific">Corynebacterium yudongzhengii</name>
    <dbReference type="NCBI Taxonomy" id="2080740"/>
    <lineage>
        <taxon>Bacteria</taxon>
        <taxon>Bacillati</taxon>
        <taxon>Actinomycetota</taxon>
        <taxon>Actinomycetes</taxon>
        <taxon>Mycobacteriales</taxon>
        <taxon>Corynebacteriaceae</taxon>
        <taxon>Corynebacterium</taxon>
    </lineage>
</organism>
<comment type="pathway">
    <text evidence="1 13">Cell wall biogenesis; peptidoglycan biosynthesis.</text>
</comment>
<keyword evidence="8" id="KW-0564">Palmitate</keyword>
<dbReference type="PANTHER" id="PTHR30582">
    <property type="entry name" value="L,D-TRANSPEPTIDASE"/>
    <property type="match status" value="1"/>
</dbReference>
<evidence type="ECO:0000256" key="10">
    <source>
        <dbReference type="ARBA" id="ARBA00023315"/>
    </source>
</evidence>
<dbReference type="GO" id="GO:0008360">
    <property type="term" value="P:regulation of cell shape"/>
    <property type="evidence" value="ECO:0007669"/>
    <property type="project" value="UniProtKB-UniRule"/>
</dbReference>
<dbReference type="GO" id="GO:0071555">
    <property type="term" value="P:cell wall organization"/>
    <property type="evidence" value="ECO:0007669"/>
    <property type="project" value="UniProtKB-UniRule"/>
</dbReference>
<dbReference type="SUPFAM" id="SSF141523">
    <property type="entry name" value="L,D-transpeptidase catalytic domain-like"/>
    <property type="match status" value="1"/>
</dbReference>
<dbReference type="CDD" id="cd13432">
    <property type="entry name" value="LDT_IgD_like_2"/>
    <property type="match status" value="1"/>
</dbReference>
<dbReference type="Pfam" id="PF03734">
    <property type="entry name" value="YkuD"/>
    <property type="match status" value="1"/>
</dbReference>
<dbReference type="GO" id="GO:0071972">
    <property type="term" value="F:peptidoglycan L,D-transpeptidase activity"/>
    <property type="evidence" value="ECO:0007669"/>
    <property type="project" value="TreeGrafter"/>
</dbReference>
<dbReference type="KEGG" id="cyz:C3B44_09385"/>
<proteinExistence type="predicted"/>
<keyword evidence="3" id="KW-0808">Transferase</keyword>
<keyword evidence="2" id="KW-1003">Cell membrane</keyword>
<dbReference type="OrthoDB" id="5242354at2"/>
<evidence type="ECO:0000256" key="8">
    <source>
        <dbReference type="ARBA" id="ARBA00023139"/>
    </source>
</evidence>
<keyword evidence="11 13" id="KW-0961">Cell wall biogenesis/degradation</keyword>
<dbReference type="AlphaFoldDB" id="A0A2U1T8U6"/>
<keyword evidence="10" id="KW-0012">Acyltransferase</keyword>
<evidence type="ECO:0000256" key="2">
    <source>
        <dbReference type="ARBA" id="ARBA00022475"/>
    </source>
</evidence>
<keyword evidence="6 13" id="KW-0573">Peptidoglycan synthesis</keyword>
<evidence type="ECO:0000256" key="14">
    <source>
        <dbReference type="SAM" id="MobiDB-lite"/>
    </source>
</evidence>
<evidence type="ECO:0000313" key="16">
    <source>
        <dbReference type="EMBL" id="PWC02409.1"/>
    </source>
</evidence>
<dbReference type="CDD" id="cd16913">
    <property type="entry name" value="YkuD_like"/>
    <property type="match status" value="1"/>
</dbReference>
<evidence type="ECO:0000256" key="3">
    <source>
        <dbReference type="ARBA" id="ARBA00022679"/>
    </source>
</evidence>
<sequence length="404" mass="43699">MIINVLALRRSSAVSGVVKVVAVASALTLLAGGLVACTIGSAETGDPDKQESSEAQQPTPEVDISVADGTTDHNPTEPVKVTASHTTLEDVEMVNEEGNVVESVLNDDATEWQTDEVLGYNRTYTLTVTDAEGEEEEITFETISPEATTSVALGPLADSVVGVGQAITFVFGTAPSDREAVEEAITVETSNDTNGAFYWVSDRDLRWRPEEFWEPGTEVSVEADIYGLDMGDGLYGETDNATNFTIGDKVHAVVDDNTKTMNVYRNDELLRSIPVSMGRDGTRWATPNGTYVVGDERESMVMDSATFGLAKEDGGYETEVDYATQLSYSGIYVHAAPWSQYAQGSSNTSHGCINVSTEDARWFQETVKRGDPVVVKNTTADTLPAWDGLGHWNMDWETWEAGNA</sequence>
<keyword evidence="5 13" id="KW-0133">Cell shape</keyword>
<comment type="caution">
    <text evidence="16">The sequence shown here is derived from an EMBL/GenBank/DDBJ whole genome shotgun (WGS) entry which is preliminary data.</text>
</comment>
<keyword evidence="4" id="KW-0732">Signal</keyword>
<protein>
    <submittedName>
        <fullName evidence="16">Transpeptidase</fullName>
    </submittedName>
</protein>
<feature type="domain" description="L,D-TPase catalytic" evidence="15">
    <location>
        <begin position="250"/>
        <end position="376"/>
    </location>
</feature>
<dbReference type="InterPro" id="IPR050979">
    <property type="entry name" value="LD-transpeptidase"/>
</dbReference>
<evidence type="ECO:0000256" key="5">
    <source>
        <dbReference type="ARBA" id="ARBA00022960"/>
    </source>
</evidence>
<comment type="pathway">
    <text evidence="12">Glycan biosynthesis.</text>
</comment>
<gene>
    <name evidence="16" type="ORF">DF222_01885</name>
</gene>
<dbReference type="InterPro" id="IPR005490">
    <property type="entry name" value="LD_TPept_cat_dom"/>
</dbReference>
<evidence type="ECO:0000256" key="4">
    <source>
        <dbReference type="ARBA" id="ARBA00022729"/>
    </source>
</evidence>
<keyword evidence="17" id="KW-1185">Reference proteome</keyword>
<dbReference type="PANTHER" id="PTHR30582:SF2">
    <property type="entry name" value="L,D-TRANSPEPTIDASE YCIB-RELATED"/>
    <property type="match status" value="1"/>
</dbReference>
<reference evidence="17" key="1">
    <citation type="submission" date="2018-04" db="EMBL/GenBank/DDBJ databases">
        <authorList>
            <person name="Liu S."/>
            <person name="Wang Z."/>
            <person name="Li J."/>
        </authorList>
    </citation>
    <scope>NUCLEOTIDE SEQUENCE [LARGE SCALE GENOMIC DNA]</scope>
    <source>
        <strain evidence="17">2189</strain>
    </source>
</reference>
<evidence type="ECO:0000256" key="12">
    <source>
        <dbReference type="ARBA" id="ARBA00060592"/>
    </source>
</evidence>
<feature type="active site" description="Nucleophile" evidence="13">
    <location>
        <position position="352"/>
    </location>
</feature>
<evidence type="ECO:0000256" key="6">
    <source>
        <dbReference type="ARBA" id="ARBA00022984"/>
    </source>
</evidence>
<dbReference type="Proteomes" id="UP000244989">
    <property type="component" value="Unassembled WGS sequence"/>
</dbReference>
<dbReference type="FunFam" id="2.40.440.10:FF:000005">
    <property type="entry name" value="L,D-transpeptidase 2"/>
    <property type="match status" value="1"/>
</dbReference>
<dbReference type="PROSITE" id="PS52029">
    <property type="entry name" value="LD_TPASE"/>
    <property type="match status" value="1"/>
</dbReference>
<feature type="region of interest" description="Disordered" evidence="14">
    <location>
        <begin position="43"/>
        <end position="79"/>
    </location>
</feature>
<evidence type="ECO:0000256" key="13">
    <source>
        <dbReference type="PROSITE-ProRule" id="PRU01373"/>
    </source>
</evidence>
<dbReference type="GO" id="GO:0016746">
    <property type="term" value="F:acyltransferase activity"/>
    <property type="evidence" value="ECO:0007669"/>
    <property type="project" value="UniProtKB-KW"/>
</dbReference>
<dbReference type="Gene3D" id="2.60.40.3710">
    <property type="match status" value="1"/>
</dbReference>